<dbReference type="InterPro" id="IPR050227">
    <property type="entry name" value="Rab"/>
</dbReference>
<dbReference type="InterPro" id="IPR027417">
    <property type="entry name" value="P-loop_NTPase"/>
</dbReference>
<dbReference type="OrthoDB" id="7957980at2"/>
<dbReference type="InterPro" id="IPR005225">
    <property type="entry name" value="Small_GTP-bd"/>
</dbReference>
<dbReference type="KEGG" id="noj:EJ995_04255"/>
<reference evidence="3 4" key="1">
    <citation type="submission" date="2018-12" db="EMBL/GenBank/DDBJ databases">
        <title>Complete genome of Nonlabens sp. MJ115.</title>
        <authorList>
            <person name="Choi H.S."/>
            <person name="Jung J."/>
        </authorList>
    </citation>
    <scope>NUCLEOTIDE SEQUENCE [LARGE SCALE GENOMIC DNA]</scope>
    <source>
        <strain evidence="3 4">MJ115</strain>
    </source>
</reference>
<dbReference type="PANTHER" id="PTHR47977">
    <property type="entry name" value="RAS-RELATED PROTEIN RAB"/>
    <property type="match status" value="1"/>
</dbReference>
<evidence type="ECO:0000313" key="4">
    <source>
        <dbReference type="Proteomes" id="UP000279600"/>
    </source>
</evidence>
<accession>A0A3S9MWG2</accession>
<dbReference type="Gene3D" id="3.40.50.300">
    <property type="entry name" value="P-loop containing nucleotide triphosphate hydrolases"/>
    <property type="match status" value="1"/>
</dbReference>
<dbReference type="AlphaFoldDB" id="A0A3S9MWG2"/>
<gene>
    <name evidence="3" type="ORF">EJ995_04255</name>
</gene>
<dbReference type="CDD" id="cd00154">
    <property type="entry name" value="Rab"/>
    <property type="match status" value="1"/>
</dbReference>
<dbReference type="SUPFAM" id="SSF52540">
    <property type="entry name" value="P-loop containing nucleoside triphosphate hydrolases"/>
    <property type="match status" value="1"/>
</dbReference>
<keyword evidence="4" id="KW-1185">Reference proteome</keyword>
<evidence type="ECO:0000256" key="1">
    <source>
        <dbReference type="ARBA" id="ARBA00022741"/>
    </source>
</evidence>
<sequence length="159" mass="18061">MKTKKIVVLGLFGVGKTSLLRKYVEGLFSEDYKVTIGVHILKKTVVINDEEIKLILWDTEGTENIDQIRNSYLKGAHGFIYVGDVTRPNSYARVKEDKEYLEKEFDNVPILVALNKTDLLTPGTIKQKAAELDFADFMVSAKEDSNVNRLFEKMAKMIV</sequence>
<dbReference type="GO" id="GO:0005525">
    <property type="term" value="F:GTP binding"/>
    <property type="evidence" value="ECO:0007669"/>
    <property type="project" value="UniProtKB-KW"/>
</dbReference>
<keyword evidence="1" id="KW-0547">Nucleotide-binding</keyword>
<dbReference type="InterPro" id="IPR001806">
    <property type="entry name" value="Small_GTPase"/>
</dbReference>
<dbReference type="SMART" id="SM00175">
    <property type="entry name" value="RAB"/>
    <property type="match status" value="1"/>
</dbReference>
<dbReference type="RefSeq" id="WP_126445931.1">
    <property type="nucleotide sequence ID" value="NZ_CP034549.1"/>
</dbReference>
<evidence type="ECO:0000256" key="2">
    <source>
        <dbReference type="ARBA" id="ARBA00023134"/>
    </source>
</evidence>
<dbReference type="NCBIfam" id="TIGR00231">
    <property type="entry name" value="small_GTP"/>
    <property type="match status" value="1"/>
</dbReference>
<dbReference type="SMART" id="SM00173">
    <property type="entry name" value="RAS"/>
    <property type="match status" value="1"/>
</dbReference>
<dbReference type="PROSITE" id="PS51421">
    <property type="entry name" value="RAS"/>
    <property type="match status" value="1"/>
</dbReference>
<evidence type="ECO:0000313" key="3">
    <source>
        <dbReference type="EMBL" id="AZQ43482.1"/>
    </source>
</evidence>
<dbReference type="GO" id="GO:0003924">
    <property type="term" value="F:GTPase activity"/>
    <property type="evidence" value="ECO:0007669"/>
    <property type="project" value="InterPro"/>
</dbReference>
<dbReference type="FunFam" id="3.40.50.300:FF:001447">
    <property type="entry name" value="Ras-related protein Rab-1B"/>
    <property type="match status" value="1"/>
</dbReference>
<dbReference type="PROSITE" id="PS51419">
    <property type="entry name" value="RAB"/>
    <property type="match status" value="1"/>
</dbReference>
<protein>
    <submittedName>
        <fullName evidence="3">GTP-binding protein</fullName>
    </submittedName>
</protein>
<proteinExistence type="predicted"/>
<keyword evidence="2" id="KW-0342">GTP-binding</keyword>
<organism evidence="3 4">
    <name type="scientific">Nonlabens ponticola</name>
    <dbReference type="NCBI Taxonomy" id="2496866"/>
    <lineage>
        <taxon>Bacteria</taxon>
        <taxon>Pseudomonadati</taxon>
        <taxon>Bacteroidota</taxon>
        <taxon>Flavobacteriia</taxon>
        <taxon>Flavobacteriales</taxon>
        <taxon>Flavobacteriaceae</taxon>
        <taxon>Nonlabens</taxon>
    </lineage>
</organism>
<dbReference type="Proteomes" id="UP000279600">
    <property type="component" value="Chromosome"/>
</dbReference>
<dbReference type="EMBL" id="CP034549">
    <property type="protein sequence ID" value="AZQ43482.1"/>
    <property type="molecule type" value="Genomic_DNA"/>
</dbReference>
<dbReference type="PRINTS" id="PR00449">
    <property type="entry name" value="RASTRNSFRMNG"/>
</dbReference>
<dbReference type="Pfam" id="PF00071">
    <property type="entry name" value="Ras"/>
    <property type="match status" value="1"/>
</dbReference>
<name>A0A3S9MWG2_9FLAO</name>
<dbReference type="SMART" id="SM00174">
    <property type="entry name" value="RHO"/>
    <property type="match status" value="1"/>
</dbReference>